<keyword evidence="4 7" id="KW-0067">ATP-binding</keyword>
<dbReference type="FunFam" id="3.40.50.300:FF:000425">
    <property type="entry name" value="Probable ABC transporter, ATP-binding subunit"/>
    <property type="match status" value="1"/>
</dbReference>
<dbReference type="EC" id="7.6.2.9" evidence="5"/>
<dbReference type="SUPFAM" id="SSF54631">
    <property type="entry name" value="CBS-domain pair"/>
    <property type="match status" value="1"/>
</dbReference>
<comment type="similarity">
    <text evidence="1">Belongs to the ABC transporter superfamily.</text>
</comment>
<keyword evidence="2" id="KW-0813">Transport</keyword>
<evidence type="ECO:0000256" key="3">
    <source>
        <dbReference type="ARBA" id="ARBA00022741"/>
    </source>
</evidence>
<evidence type="ECO:0000256" key="1">
    <source>
        <dbReference type="ARBA" id="ARBA00005417"/>
    </source>
</evidence>
<evidence type="ECO:0000313" key="7">
    <source>
        <dbReference type="EMBL" id="TWP38959.1"/>
    </source>
</evidence>
<keyword evidence="3" id="KW-0547">Nucleotide-binding</keyword>
<dbReference type="PANTHER" id="PTHR43117">
    <property type="entry name" value="OSMOPROTECTANT IMPORT ATP-BINDING PROTEIN OSMV"/>
    <property type="match status" value="1"/>
</dbReference>
<keyword evidence="8" id="KW-1185">Reference proteome</keyword>
<dbReference type="PROSITE" id="PS50893">
    <property type="entry name" value="ABC_TRANSPORTER_2"/>
    <property type="match status" value="1"/>
</dbReference>
<reference evidence="7 8" key="1">
    <citation type="submission" date="2019-05" db="EMBL/GenBank/DDBJ databases">
        <authorList>
            <person name="Lee S.D."/>
        </authorList>
    </citation>
    <scope>NUCLEOTIDE SEQUENCE [LARGE SCALE GENOMIC DNA]</scope>
    <source>
        <strain evidence="7 8">C5-26</strain>
    </source>
</reference>
<dbReference type="OrthoDB" id="9802264at2"/>
<accession>A0A563E9F6</accession>
<evidence type="ECO:0000256" key="2">
    <source>
        <dbReference type="ARBA" id="ARBA00022448"/>
    </source>
</evidence>
<dbReference type="InterPro" id="IPR003593">
    <property type="entry name" value="AAA+_ATPase"/>
</dbReference>
<dbReference type="Pfam" id="PF00005">
    <property type="entry name" value="ABC_tran"/>
    <property type="match status" value="1"/>
</dbReference>
<dbReference type="GO" id="GO:0016887">
    <property type="term" value="F:ATP hydrolysis activity"/>
    <property type="evidence" value="ECO:0007669"/>
    <property type="project" value="InterPro"/>
</dbReference>
<dbReference type="InterPro" id="IPR017871">
    <property type="entry name" value="ABC_transporter-like_CS"/>
</dbReference>
<evidence type="ECO:0000256" key="4">
    <source>
        <dbReference type="ARBA" id="ARBA00022840"/>
    </source>
</evidence>
<dbReference type="GO" id="GO:0015418">
    <property type="term" value="F:ABC-type quaternary ammonium compound transporting activity"/>
    <property type="evidence" value="ECO:0007669"/>
    <property type="project" value="UniProtKB-EC"/>
</dbReference>
<organism evidence="7 8">
    <name type="scientific">Leekyejoonella antrihumi</name>
    <dbReference type="NCBI Taxonomy" id="1660198"/>
    <lineage>
        <taxon>Bacteria</taxon>
        <taxon>Bacillati</taxon>
        <taxon>Actinomycetota</taxon>
        <taxon>Actinomycetes</taxon>
        <taxon>Micrococcales</taxon>
        <taxon>Dermacoccaceae</taxon>
        <taxon>Leekyejoonella</taxon>
    </lineage>
</organism>
<dbReference type="RefSeq" id="WP_146314741.1">
    <property type="nucleotide sequence ID" value="NZ_VCQV01000001.1"/>
</dbReference>
<name>A0A563E9F6_9MICO</name>
<dbReference type="EMBL" id="VCQV01000001">
    <property type="protein sequence ID" value="TWP38959.1"/>
    <property type="molecule type" value="Genomic_DNA"/>
</dbReference>
<dbReference type="Gene3D" id="3.40.50.300">
    <property type="entry name" value="P-loop containing nucleotide triphosphate hydrolases"/>
    <property type="match status" value="1"/>
</dbReference>
<dbReference type="InterPro" id="IPR003439">
    <property type="entry name" value="ABC_transporter-like_ATP-bd"/>
</dbReference>
<comment type="caution">
    <text evidence="7">The sequence shown here is derived from an EMBL/GenBank/DDBJ whole genome shotgun (WGS) entry which is preliminary data.</text>
</comment>
<dbReference type="AlphaFoldDB" id="A0A563E9F6"/>
<proteinExistence type="inferred from homology"/>
<evidence type="ECO:0000259" key="6">
    <source>
        <dbReference type="PROSITE" id="PS50893"/>
    </source>
</evidence>
<dbReference type="PROSITE" id="PS00211">
    <property type="entry name" value="ABC_TRANSPORTER_1"/>
    <property type="match status" value="1"/>
</dbReference>
<dbReference type="SMART" id="SM00382">
    <property type="entry name" value="AAA"/>
    <property type="match status" value="1"/>
</dbReference>
<evidence type="ECO:0000256" key="5">
    <source>
        <dbReference type="ARBA" id="ARBA00066388"/>
    </source>
</evidence>
<feature type="domain" description="ABC transporter" evidence="6">
    <location>
        <begin position="20"/>
        <end position="256"/>
    </location>
</feature>
<dbReference type="PANTHER" id="PTHR43117:SF4">
    <property type="entry name" value="OSMOPROTECTANT IMPORT ATP-BINDING PROTEIN OSMV"/>
    <property type="match status" value="1"/>
</dbReference>
<sequence>MSETVTTQSTPDTSVSGAELTLTDVTKRYSSQGKPAVDGLSLTIPAGETVMFVGPSGCGKTTSLKMINRLIEPTSGTITINGEDIRAKNVDDLRRGIGYVIQGGSLFPHMSVAENIAVVPGLLRWKKARIADRVDELLDLVGLEPGRYRDRYPRELSGGQQQRVGVARGLAADPPVLLMDEPFGAVDPITRQRLQDEMMSIQDELRKTIVCVTHDIDEALKLGDRILILQEGAEVAQYDTPDVILAQPANEFVEDFVGSGSSLKLLSLTRVQELELSKQSTATVGEPTKDVIERTRAAGDASVIVLDKRRRPIAWSWLRELRSDAVPGTEDTRLITIDRKATLNDALDSMLVSSHDGVIVTGRREEYLGVTTFTSVTDHMRATEKAAAEAVSEDAR</sequence>
<dbReference type="SUPFAM" id="SSF52540">
    <property type="entry name" value="P-loop containing nucleoside triphosphate hydrolases"/>
    <property type="match status" value="1"/>
</dbReference>
<evidence type="ECO:0000313" key="8">
    <source>
        <dbReference type="Proteomes" id="UP000320244"/>
    </source>
</evidence>
<gene>
    <name evidence="7" type="ORF">FGL98_00750</name>
</gene>
<dbReference type="InterPro" id="IPR027417">
    <property type="entry name" value="P-loop_NTPase"/>
</dbReference>
<dbReference type="InterPro" id="IPR046342">
    <property type="entry name" value="CBS_dom_sf"/>
</dbReference>
<protein>
    <recommendedName>
        <fullName evidence="5">ABC-type quaternary amine transporter</fullName>
        <ecNumber evidence="5">7.6.2.9</ecNumber>
    </recommendedName>
</protein>
<dbReference type="GO" id="GO:0005524">
    <property type="term" value="F:ATP binding"/>
    <property type="evidence" value="ECO:0007669"/>
    <property type="project" value="UniProtKB-KW"/>
</dbReference>
<dbReference type="Proteomes" id="UP000320244">
    <property type="component" value="Unassembled WGS sequence"/>
</dbReference>
<reference evidence="7 8" key="2">
    <citation type="submission" date="2019-08" db="EMBL/GenBank/DDBJ databases">
        <title>Jejuicoccus antrihumi gen. nov., sp. nov., a new member of the family Dermacoccaceae isolated from a cave.</title>
        <authorList>
            <person name="Schumann P."/>
            <person name="Kim I.S."/>
        </authorList>
    </citation>
    <scope>NUCLEOTIDE SEQUENCE [LARGE SCALE GENOMIC DNA]</scope>
    <source>
        <strain evidence="7 8">C5-26</strain>
    </source>
</reference>